<name>A0A1L5PGB0_RHIET</name>
<reference evidence="1 2" key="1">
    <citation type="submission" date="2016-09" db="EMBL/GenBank/DDBJ databases">
        <title>The complete genome sequences of Rhizobium gallicum, symbiovars gallicum and phaseoli, symbionts associated to common bean (Phaseolus vulgaris).</title>
        <authorList>
            <person name="Bustos P."/>
            <person name="Santamaria R.I."/>
            <person name="Perez-Carrascal O.M."/>
            <person name="Juarez S."/>
            <person name="Lozano L."/>
            <person name="Martinez-Flores I."/>
            <person name="Martinez-Romero E."/>
            <person name="Cevallos M."/>
            <person name="Romero D."/>
            <person name="Davila G."/>
            <person name="Gonzalez V."/>
        </authorList>
    </citation>
    <scope>NUCLEOTIDE SEQUENCE [LARGE SCALE GENOMIC DNA]</scope>
    <source>
        <strain evidence="1 2">8C-3</strain>
        <plasmid evidence="2">Plasmid prsp8c3c</plasmid>
    </source>
</reference>
<geneLocation type="plasmid" evidence="2">
    <name>prsp8c3c</name>
</geneLocation>
<dbReference type="Gene3D" id="3.40.50.720">
    <property type="entry name" value="NAD(P)-binding Rossmann-like Domain"/>
    <property type="match status" value="1"/>
</dbReference>
<keyword evidence="1" id="KW-0614">Plasmid</keyword>
<accession>A0A1L5PGB0</accession>
<evidence type="ECO:0000313" key="1">
    <source>
        <dbReference type="EMBL" id="APO79095.1"/>
    </source>
</evidence>
<dbReference type="Proteomes" id="UP000185109">
    <property type="component" value="Plasmid pRsp8C3c"/>
</dbReference>
<dbReference type="EMBL" id="CP017244">
    <property type="protein sequence ID" value="APO79095.1"/>
    <property type="molecule type" value="Genomic_DNA"/>
</dbReference>
<sequence length="90" mass="10139">MHRQHPRAGRREPAIAAGATRPFQLVTDCSWTGTAFGGACGRTDDRRPIHGSKWYMEGRIEIDPRITHTMPLVDINRGFETLYSDLSAEQ</sequence>
<organism evidence="1 2">
    <name type="scientific">Rhizobium etli 8C-3</name>
    <dbReference type="NCBI Taxonomy" id="538025"/>
    <lineage>
        <taxon>Bacteria</taxon>
        <taxon>Pseudomonadati</taxon>
        <taxon>Pseudomonadota</taxon>
        <taxon>Alphaproteobacteria</taxon>
        <taxon>Hyphomicrobiales</taxon>
        <taxon>Rhizobiaceae</taxon>
        <taxon>Rhizobium/Agrobacterium group</taxon>
        <taxon>Rhizobium</taxon>
    </lineage>
</organism>
<gene>
    <name evidence="1" type="ORF">AM571_PC01363</name>
</gene>
<evidence type="ECO:0000313" key="2">
    <source>
        <dbReference type="Proteomes" id="UP000185109"/>
    </source>
</evidence>
<proteinExistence type="predicted"/>
<protein>
    <submittedName>
        <fullName evidence="1">Medium-chain reductase/dehydrogenase MDR family protein</fullName>
    </submittedName>
</protein>
<dbReference type="AlphaFoldDB" id="A0A1L5PGB0"/>
<dbReference type="Gene3D" id="3.90.180.10">
    <property type="entry name" value="Medium-chain alcohol dehydrogenases, catalytic domain"/>
    <property type="match status" value="1"/>
</dbReference>